<dbReference type="EMBL" id="ML208268">
    <property type="protein sequence ID" value="TFK74385.1"/>
    <property type="molecule type" value="Genomic_DNA"/>
</dbReference>
<name>A0ACD3B976_9AGAR</name>
<organism evidence="1 2">
    <name type="scientific">Pluteus cervinus</name>
    <dbReference type="NCBI Taxonomy" id="181527"/>
    <lineage>
        <taxon>Eukaryota</taxon>
        <taxon>Fungi</taxon>
        <taxon>Dikarya</taxon>
        <taxon>Basidiomycota</taxon>
        <taxon>Agaricomycotina</taxon>
        <taxon>Agaricomycetes</taxon>
        <taxon>Agaricomycetidae</taxon>
        <taxon>Agaricales</taxon>
        <taxon>Pluteineae</taxon>
        <taxon>Pluteaceae</taxon>
        <taxon>Pluteus</taxon>
    </lineage>
</organism>
<dbReference type="Proteomes" id="UP000308600">
    <property type="component" value="Unassembled WGS sequence"/>
</dbReference>
<accession>A0ACD3B976</accession>
<gene>
    <name evidence="1" type="ORF">BDN72DRAFT_893085</name>
</gene>
<sequence length="386" mass="41891">MATPLMLQSPRFSAFSTPKKVFTSQSYIISLAALPNHYAAAISAPSNTIEIYDKSTVERIQILSGHDNAITSLRVAENLIGVGSKHLISSGKDGSVKVWDNRTNSHSIKLTDLGKARPLLCCDVSFDGFTVAAGTELHGEDASIIYWDPRQPAAPLRTHSSTHSDDVTVVSFAASSIPGMKVLLSASSDGLISTSNSEEDDEDEAVLNVGNWGCSVAQAGWIYNTTGLKIWASSDMETFSTWTDELEKLQDLDIRAPSIHDHGTTWVTDYLVGCKPHPSVPGGLGIFVGSNEGDIALISNEDWTAGAPWQLHTLWGNGHVGVVRSVLWDETANVVVTGGEDGKINFWPSELEDTEMEMDVDQPVRKREADWGPTDDDQEGKRHKRG</sequence>
<reference evidence="1 2" key="1">
    <citation type="journal article" date="2019" name="Nat. Ecol. Evol.">
        <title>Megaphylogeny resolves global patterns of mushroom evolution.</title>
        <authorList>
            <person name="Varga T."/>
            <person name="Krizsan K."/>
            <person name="Foldi C."/>
            <person name="Dima B."/>
            <person name="Sanchez-Garcia M."/>
            <person name="Sanchez-Ramirez S."/>
            <person name="Szollosi G.J."/>
            <person name="Szarkandi J.G."/>
            <person name="Papp V."/>
            <person name="Albert L."/>
            <person name="Andreopoulos W."/>
            <person name="Angelini C."/>
            <person name="Antonin V."/>
            <person name="Barry K.W."/>
            <person name="Bougher N.L."/>
            <person name="Buchanan P."/>
            <person name="Buyck B."/>
            <person name="Bense V."/>
            <person name="Catcheside P."/>
            <person name="Chovatia M."/>
            <person name="Cooper J."/>
            <person name="Damon W."/>
            <person name="Desjardin D."/>
            <person name="Finy P."/>
            <person name="Geml J."/>
            <person name="Haridas S."/>
            <person name="Hughes K."/>
            <person name="Justo A."/>
            <person name="Karasinski D."/>
            <person name="Kautmanova I."/>
            <person name="Kiss B."/>
            <person name="Kocsube S."/>
            <person name="Kotiranta H."/>
            <person name="LaButti K.M."/>
            <person name="Lechner B.E."/>
            <person name="Liimatainen K."/>
            <person name="Lipzen A."/>
            <person name="Lukacs Z."/>
            <person name="Mihaltcheva S."/>
            <person name="Morgado L.N."/>
            <person name="Niskanen T."/>
            <person name="Noordeloos M.E."/>
            <person name="Ohm R.A."/>
            <person name="Ortiz-Santana B."/>
            <person name="Ovrebo C."/>
            <person name="Racz N."/>
            <person name="Riley R."/>
            <person name="Savchenko A."/>
            <person name="Shiryaev A."/>
            <person name="Soop K."/>
            <person name="Spirin V."/>
            <person name="Szebenyi C."/>
            <person name="Tomsovsky M."/>
            <person name="Tulloss R.E."/>
            <person name="Uehling J."/>
            <person name="Grigoriev I.V."/>
            <person name="Vagvolgyi C."/>
            <person name="Papp T."/>
            <person name="Martin F.M."/>
            <person name="Miettinen O."/>
            <person name="Hibbett D.S."/>
            <person name="Nagy L.G."/>
        </authorList>
    </citation>
    <scope>NUCLEOTIDE SEQUENCE [LARGE SCALE GENOMIC DNA]</scope>
    <source>
        <strain evidence="1 2">NL-1719</strain>
    </source>
</reference>
<evidence type="ECO:0000313" key="2">
    <source>
        <dbReference type="Proteomes" id="UP000308600"/>
    </source>
</evidence>
<keyword evidence="2" id="KW-1185">Reference proteome</keyword>
<evidence type="ECO:0000313" key="1">
    <source>
        <dbReference type="EMBL" id="TFK74385.1"/>
    </source>
</evidence>
<proteinExistence type="predicted"/>
<protein>
    <submittedName>
        <fullName evidence="1">WD40 repeat-like protein</fullName>
    </submittedName>
</protein>